<accession>A0ABU4FC01</accession>
<dbReference type="RefSeq" id="WP_266871394.1">
    <property type="nucleotide sequence ID" value="NZ_JAPEMW010000002.1"/>
</dbReference>
<proteinExistence type="predicted"/>
<feature type="signal peptide" evidence="1">
    <location>
        <begin position="1"/>
        <end position="23"/>
    </location>
</feature>
<feature type="chain" id="PRO_5047415772" description="Secreted protein" evidence="1">
    <location>
        <begin position="24"/>
        <end position="188"/>
    </location>
</feature>
<reference evidence="2 3" key="1">
    <citation type="submission" date="2023-10" db="EMBL/GenBank/DDBJ databases">
        <title>Characterization of rhizosphere-enriched actinobacteria from wheat plants lab-grown on chernevaya soil.</title>
        <authorList>
            <person name="Tikhonova E.N."/>
            <person name="Konopkin A."/>
            <person name="Kravchenko I.K."/>
        </authorList>
    </citation>
    <scope>NUCLEOTIDE SEQUENCE [LARGE SCALE GENOMIC DNA]</scope>
    <source>
        <strain evidence="2 3">RR29</strain>
    </source>
</reference>
<dbReference type="EMBL" id="JAWMAJ010000047">
    <property type="protein sequence ID" value="MDV7217538.1"/>
    <property type="molecule type" value="Genomic_DNA"/>
</dbReference>
<gene>
    <name evidence="2" type="ORF">R5A26_16425</name>
</gene>
<evidence type="ECO:0000256" key="1">
    <source>
        <dbReference type="SAM" id="SignalP"/>
    </source>
</evidence>
<keyword evidence="3" id="KW-1185">Reference proteome</keyword>
<dbReference type="Proteomes" id="UP001187346">
    <property type="component" value="Unassembled WGS sequence"/>
</dbReference>
<sequence>MLSTKRRLTGVVLGSLLALGGTAAVPAAAQTPARAACGIAVNEPHIYQRWSALGGAGGWLGCPTSGTRDVYLNNVYAGKRQYFTYGTATWSPRQGSNMVVAAWEDRGYAYFNWGTTAPEHRYDRFLVRWTSASDPGGTQREFGGGTAGRIRVLERNTGAYVFTVEGCDIGTFGHTCRQGWTLKASTPN</sequence>
<name>A0ABU4FC01_9ACTN</name>
<comment type="caution">
    <text evidence="2">The sequence shown here is derived from an EMBL/GenBank/DDBJ whole genome shotgun (WGS) entry which is preliminary data.</text>
</comment>
<keyword evidence="1" id="KW-0732">Signal</keyword>
<protein>
    <recommendedName>
        <fullName evidence="4">Secreted protein</fullName>
    </recommendedName>
</protein>
<evidence type="ECO:0008006" key="4">
    <source>
        <dbReference type="Google" id="ProtNLM"/>
    </source>
</evidence>
<organism evidence="2 3">
    <name type="scientific">Streptomyces prunicolor</name>
    <dbReference type="NCBI Taxonomy" id="67348"/>
    <lineage>
        <taxon>Bacteria</taxon>
        <taxon>Bacillati</taxon>
        <taxon>Actinomycetota</taxon>
        <taxon>Actinomycetes</taxon>
        <taxon>Kitasatosporales</taxon>
        <taxon>Streptomycetaceae</taxon>
        <taxon>Streptomyces</taxon>
    </lineage>
</organism>
<evidence type="ECO:0000313" key="2">
    <source>
        <dbReference type="EMBL" id="MDV7217538.1"/>
    </source>
</evidence>
<evidence type="ECO:0000313" key="3">
    <source>
        <dbReference type="Proteomes" id="UP001187346"/>
    </source>
</evidence>